<feature type="non-terminal residue" evidence="3">
    <location>
        <position position="645"/>
    </location>
</feature>
<dbReference type="Proteomes" id="UP001189429">
    <property type="component" value="Unassembled WGS sequence"/>
</dbReference>
<feature type="transmembrane region" description="Helical" evidence="2">
    <location>
        <begin position="532"/>
        <end position="555"/>
    </location>
</feature>
<feature type="region of interest" description="Disordered" evidence="1">
    <location>
        <begin position="127"/>
        <end position="146"/>
    </location>
</feature>
<protein>
    <recommendedName>
        <fullName evidence="5">VASt domain-containing protein</fullName>
    </recommendedName>
</protein>
<sequence>ADAPLNPVQEDAVELPQQDAMELGMVGVDFNGAPAEAKRGPKQKVIAGMFANVATAVFALTCDAVPRDSVAGISKQGLYGRGASCQDISRARSGGRLGPALVKRVREMERRQVEEFQVFERAPKNLAKGKRVRDDERSDEDGKESGRSGFVAMSFAWDVRDDTFAGTPPLAAFRRASFLFQNLIMKVLEKGGFTRIRVTVQVYDHKQRLLMAIVHGDEFLAGKRKDSLDWPDELVRGHFKVNVVPRVGSPRQGGVESGSFLRRTVTLCPEGLGAQRDRKHVEILASTMLNMKAGEGRNTKRAIITSSRTSGKDCREPSGELSTEYATTYRSMAPIALYVVHDRFDIQQAVGYLMRGTVAPTWHYWLLLQRLASYLEQRPQFELFFEFQRMPKVIVAEVDSDWASEPGRRSVDGAFLFIGSHPIDGWHLVEERGAGDGFEMTLQVDADSSGARGIASLLGSGKVRHLETKYFGVQEKVRGRAIPMAKFHTDTNMADMQTKPLEGPRFLKLLVEMAPASPAVMVMGSPTARGQVWATAIAVFGSTLAIAFLGAWLGYRVCEAPTRFLKGLWELAGDGDDQIAQVDAPPGEEHLAIVESGVSRHTQTTPIKHYWTWRARELPEECAPALGHLSRTAQVADMEDLVNGA</sequence>
<evidence type="ECO:0000256" key="1">
    <source>
        <dbReference type="SAM" id="MobiDB-lite"/>
    </source>
</evidence>
<keyword evidence="2" id="KW-0812">Transmembrane</keyword>
<evidence type="ECO:0000313" key="4">
    <source>
        <dbReference type="Proteomes" id="UP001189429"/>
    </source>
</evidence>
<dbReference type="EMBL" id="CAUYUJ010015454">
    <property type="protein sequence ID" value="CAK0854147.1"/>
    <property type="molecule type" value="Genomic_DNA"/>
</dbReference>
<gene>
    <name evidence="3" type="ORF">PCOR1329_LOCUS45359</name>
</gene>
<evidence type="ECO:0008006" key="5">
    <source>
        <dbReference type="Google" id="ProtNLM"/>
    </source>
</evidence>
<evidence type="ECO:0000313" key="3">
    <source>
        <dbReference type="EMBL" id="CAK0854147.1"/>
    </source>
</evidence>
<evidence type="ECO:0000256" key="2">
    <source>
        <dbReference type="SAM" id="Phobius"/>
    </source>
</evidence>
<accession>A0ABN9U5S4</accession>
<organism evidence="3 4">
    <name type="scientific">Prorocentrum cordatum</name>
    <dbReference type="NCBI Taxonomy" id="2364126"/>
    <lineage>
        <taxon>Eukaryota</taxon>
        <taxon>Sar</taxon>
        <taxon>Alveolata</taxon>
        <taxon>Dinophyceae</taxon>
        <taxon>Prorocentrales</taxon>
        <taxon>Prorocentraceae</taxon>
        <taxon>Prorocentrum</taxon>
    </lineage>
</organism>
<keyword evidence="2" id="KW-1133">Transmembrane helix</keyword>
<keyword evidence="2" id="KW-0472">Membrane</keyword>
<comment type="caution">
    <text evidence="3">The sequence shown here is derived from an EMBL/GenBank/DDBJ whole genome shotgun (WGS) entry which is preliminary data.</text>
</comment>
<reference evidence="3" key="1">
    <citation type="submission" date="2023-10" db="EMBL/GenBank/DDBJ databases">
        <authorList>
            <person name="Chen Y."/>
            <person name="Shah S."/>
            <person name="Dougan E. K."/>
            <person name="Thang M."/>
            <person name="Chan C."/>
        </authorList>
    </citation>
    <scope>NUCLEOTIDE SEQUENCE [LARGE SCALE GENOMIC DNA]</scope>
</reference>
<name>A0ABN9U5S4_9DINO</name>
<proteinExistence type="predicted"/>
<feature type="non-terminal residue" evidence="3">
    <location>
        <position position="1"/>
    </location>
</feature>
<keyword evidence="4" id="KW-1185">Reference proteome</keyword>